<dbReference type="GO" id="GO:0004497">
    <property type="term" value="F:monooxygenase activity"/>
    <property type="evidence" value="ECO:0007669"/>
    <property type="project" value="UniProtKB-KW"/>
</dbReference>
<dbReference type="PANTHER" id="PTHR13789:SF238">
    <property type="entry name" value="PUTATIVE (AFU_ORTHOLOGUE AFUA_2G01680)-RELATED"/>
    <property type="match status" value="1"/>
</dbReference>
<evidence type="ECO:0000256" key="3">
    <source>
        <dbReference type="ARBA" id="ARBA00022827"/>
    </source>
</evidence>
<dbReference type="PANTHER" id="PTHR13789">
    <property type="entry name" value="MONOOXYGENASE"/>
    <property type="match status" value="1"/>
</dbReference>
<evidence type="ECO:0000256" key="1">
    <source>
        <dbReference type="ARBA" id="ARBA00007992"/>
    </source>
</evidence>
<dbReference type="OrthoDB" id="16820at2759"/>
<name>B0XTJ0_ASPFC</name>
<keyword evidence="5 7" id="KW-0503">Monooxygenase</keyword>
<dbReference type="SUPFAM" id="SSF51905">
    <property type="entry name" value="FAD/NAD(P)-binding domain"/>
    <property type="match status" value="1"/>
</dbReference>
<evidence type="ECO:0000256" key="2">
    <source>
        <dbReference type="ARBA" id="ARBA00022630"/>
    </source>
</evidence>
<dbReference type="InterPro" id="IPR002938">
    <property type="entry name" value="FAD-bd"/>
</dbReference>
<dbReference type="InterPro" id="IPR036188">
    <property type="entry name" value="FAD/NAD-bd_sf"/>
</dbReference>
<dbReference type="GO" id="GO:0071949">
    <property type="term" value="F:FAD binding"/>
    <property type="evidence" value="ECO:0007669"/>
    <property type="project" value="InterPro"/>
</dbReference>
<dbReference type="PhylomeDB" id="B0XTJ0"/>
<dbReference type="AlphaFoldDB" id="B0XTJ0"/>
<comment type="similarity">
    <text evidence="1">Belongs to the paxM FAD-dependent monooxygenase family.</text>
</comment>
<dbReference type="PRINTS" id="PR00420">
    <property type="entry name" value="RNGMNOXGNASE"/>
</dbReference>
<feature type="domain" description="FAD-binding" evidence="6">
    <location>
        <begin position="41"/>
        <end position="204"/>
    </location>
</feature>
<feature type="domain" description="FAD-binding" evidence="6">
    <location>
        <begin position="297"/>
        <end position="356"/>
    </location>
</feature>
<proteinExistence type="inferred from homology"/>
<organism evidence="7 8">
    <name type="scientific">Aspergillus fumigatus (strain CBS 144.89 / FGSC A1163 / CEA10)</name>
    <name type="common">Neosartorya fumigata</name>
    <dbReference type="NCBI Taxonomy" id="451804"/>
    <lineage>
        <taxon>Eukaryota</taxon>
        <taxon>Fungi</taxon>
        <taxon>Dikarya</taxon>
        <taxon>Ascomycota</taxon>
        <taxon>Pezizomycotina</taxon>
        <taxon>Eurotiomycetes</taxon>
        <taxon>Eurotiomycetidae</taxon>
        <taxon>Eurotiales</taxon>
        <taxon>Aspergillaceae</taxon>
        <taxon>Aspergillus</taxon>
        <taxon>Aspergillus subgen. Fumigati</taxon>
    </lineage>
</organism>
<dbReference type="VEuPathDB" id="FungiDB:AFUB_018750"/>
<evidence type="ECO:0000256" key="5">
    <source>
        <dbReference type="ARBA" id="ARBA00023033"/>
    </source>
</evidence>
<keyword evidence="2" id="KW-0285">Flavoprotein</keyword>
<keyword evidence="3" id="KW-0274">FAD</keyword>
<evidence type="ECO:0000256" key="4">
    <source>
        <dbReference type="ARBA" id="ARBA00023002"/>
    </source>
</evidence>
<reference evidence="7 8" key="1">
    <citation type="journal article" date="2008" name="PLoS Genet.">
        <title>Genomic islands in the pathogenic filamentous fungus Aspergillus fumigatus.</title>
        <authorList>
            <person name="Fedorova N.D."/>
            <person name="Khaldi N."/>
            <person name="Joardar V.S."/>
            <person name="Maiti R."/>
            <person name="Amedeo P."/>
            <person name="Anderson M.J."/>
            <person name="Crabtree J."/>
            <person name="Silva J.C."/>
            <person name="Badger J.H."/>
            <person name="Albarraq A."/>
            <person name="Angiuoli S."/>
            <person name="Bussey H."/>
            <person name="Bowyer P."/>
            <person name="Cotty P.J."/>
            <person name="Dyer P.S."/>
            <person name="Egan A."/>
            <person name="Galens K."/>
            <person name="Fraser-Liggett C.M."/>
            <person name="Haas B.J."/>
            <person name="Inman J.M."/>
            <person name="Kent R."/>
            <person name="Lemieux S."/>
            <person name="Malavazi I."/>
            <person name="Orvis J."/>
            <person name="Roemer T."/>
            <person name="Ronning C.M."/>
            <person name="Sundaram J.P."/>
            <person name="Sutton G."/>
            <person name="Turner G."/>
            <person name="Venter J.C."/>
            <person name="White O.R."/>
            <person name="Whitty B.R."/>
            <person name="Youngman P."/>
            <person name="Wolfe K.H."/>
            <person name="Goldman G.H."/>
            <person name="Wortman J.R."/>
            <person name="Jiang B."/>
            <person name="Denning D.W."/>
            <person name="Nierman W.C."/>
        </authorList>
    </citation>
    <scope>NUCLEOTIDE SEQUENCE [LARGE SCALE GENOMIC DNA]</scope>
    <source>
        <strain evidence="8">CBS 144.89 / FGSC A1163 / CEA10</strain>
    </source>
</reference>
<dbReference type="InterPro" id="IPR050493">
    <property type="entry name" value="FAD-dep_Monooxygenase_BioMet"/>
</dbReference>
<evidence type="ECO:0000313" key="7">
    <source>
        <dbReference type="EMBL" id="EDP53831.1"/>
    </source>
</evidence>
<dbReference type="Proteomes" id="UP000001699">
    <property type="component" value="Unassembled WGS sequence"/>
</dbReference>
<dbReference type="HOGENOM" id="CLU_009665_19_3_1"/>
<protein>
    <submittedName>
        <fullName evidence="7">Monooxygenase, putative</fullName>
    </submittedName>
</protein>
<dbReference type="Pfam" id="PF01494">
    <property type="entry name" value="FAD_binding_3"/>
    <property type="match status" value="2"/>
</dbReference>
<keyword evidence="4" id="KW-0560">Oxidoreductase</keyword>
<dbReference type="Gene3D" id="3.50.50.60">
    <property type="entry name" value="FAD/NAD(P)-binding domain"/>
    <property type="match status" value="1"/>
</dbReference>
<gene>
    <name evidence="7" type="ORF">AFUB_018750</name>
</gene>
<dbReference type="EMBL" id="DS499595">
    <property type="protein sequence ID" value="EDP53831.1"/>
    <property type="molecule type" value="Genomic_DNA"/>
</dbReference>
<evidence type="ECO:0000259" key="6">
    <source>
        <dbReference type="Pfam" id="PF01494"/>
    </source>
</evidence>
<evidence type="ECO:0000313" key="8">
    <source>
        <dbReference type="Proteomes" id="UP000001699"/>
    </source>
</evidence>
<dbReference type="SUPFAM" id="SSF54373">
    <property type="entry name" value="FAD-linked reductases, C-terminal domain"/>
    <property type="match status" value="1"/>
</dbReference>
<accession>B0XTJ0</accession>
<sequence length="464" mass="51524">MFAKVIAQILRSGRVQGDKHREIRLSLGISELFVSEQAHLHIIIAGAGLGGLAAAVSCALAGHTVEVVEQAKELVEVGAGLQITPNASRLFEYWQLPNSIWQAAAEPTALTVHRYTGPILANEPVFHKNIRAKYGAPFIDLHRVDLQQALFTRAKELGVTFHLNERVDSIDFATTTVQTLAGNRYTGDLIIAADGLWSRCRECFLGKKDAPLPTGDLAYRIVLTADQISDPELRAWVENPECHFWIGPGAHAVAYSLRNGRMFNIVLLVPDNLPPRVSRQSGSVEEMRKLFEGWDPVGDACHPMLPYLAQGANSSLEDGAVLGQLLGHMKNKSHLPQILRLYESLRKSRGEAIVKETFKQVSLPSHSVHCRALTFFSDMISTCQMARNRKREMRSSCLNSERRLRARFPVDGECSTLCGTVSRSHDTRTCPEVQPWLYGYNAIKEVEKAVMQHPELFARTAASL</sequence>
<keyword evidence="8" id="KW-1185">Reference proteome</keyword>